<accession>A0A3G8XMP2</accession>
<dbReference type="EMBL" id="CP034159">
    <property type="protein sequence ID" value="AZI34138.1"/>
    <property type="molecule type" value="Genomic_DNA"/>
</dbReference>
<gene>
    <name evidence="3" type="ORF">EIB73_13570</name>
</gene>
<dbReference type="Gene3D" id="2.160.10.10">
    <property type="entry name" value="Hexapeptide repeat proteins"/>
    <property type="match status" value="1"/>
</dbReference>
<keyword evidence="3" id="KW-0808">Transferase</keyword>
<evidence type="ECO:0000256" key="1">
    <source>
        <dbReference type="ARBA" id="ARBA00007274"/>
    </source>
</evidence>
<protein>
    <submittedName>
        <fullName evidence="3">N-acetyltransferase</fullName>
    </submittedName>
</protein>
<dbReference type="OrthoDB" id="9801697at2"/>
<evidence type="ECO:0000259" key="2">
    <source>
        <dbReference type="Pfam" id="PF25087"/>
    </source>
</evidence>
<dbReference type="SUPFAM" id="SSF51161">
    <property type="entry name" value="Trimeric LpxA-like enzymes"/>
    <property type="match status" value="1"/>
</dbReference>
<dbReference type="InterPro" id="IPR011004">
    <property type="entry name" value="Trimer_LpxA-like_sf"/>
</dbReference>
<feature type="domain" description="Mannose-1-phosphate guanyltransferase C-terminal" evidence="2">
    <location>
        <begin position="6"/>
        <end position="102"/>
    </location>
</feature>
<dbReference type="PANTHER" id="PTHR43300">
    <property type="entry name" value="ACETYLTRANSFERASE"/>
    <property type="match status" value="1"/>
</dbReference>
<dbReference type="Gene3D" id="6.20.70.30">
    <property type="match status" value="1"/>
</dbReference>
<dbReference type="Proteomes" id="UP000270185">
    <property type="component" value="Chromosome"/>
</dbReference>
<proteinExistence type="inferred from homology"/>
<dbReference type="CDD" id="cd03358">
    <property type="entry name" value="LbH_WxcM_N_like"/>
    <property type="match status" value="1"/>
</dbReference>
<dbReference type="InterPro" id="IPR001451">
    <property type="entry name" value="Hexapep"/>
</dbReference>
<keyword evidence="4" id="KW-1185">Reference proteome</keyword>
<dbReference type="RefSeq" id="WP_125025774.1">
    <property type="nucleotide sequence ID" value="NZ_CP034159.1"/>
</dbReference>
<dbReference type="AlphaFoldDB" id="A0A3G8XMP2"/>
<dbReference type="InterPro" id="IPR050179">
    <property type="entry name" value="Trans_hexapeptide_repeat"/>
</dbReference>
<dbReference type="PANTHER" id="PTHR43300:SF4">
    <property type="entry name" value="ACYL-[ACYL-CARRIER-PROTEIN]--UDP-N-ACETYLGLUCOSAMINE O-ACYLTRANSFERASE"/>
    <property type="match status" value="1"/>
</dbReference>
<dbReference type="Pfam" id="PF25087">
    <property type="entry name" value="GMPPB_C"/>
    <property type="match status" value="1"/>
</dbReference>
<dbReference type="Pfam" id="PF00132">
    <property type="entry name" value="Hexapep"/>
    <property type="match status" value="1"/>
</dbReference>
<reference evidence="4" key="1">
    <citation type="submission" date="2018-11" db="EMBL/GenBank/DDBJ databases">
        <title>Proposal to divide the Flavobacteriaceae and reorganize its genera based on Amino Acid Identity values calculated from whole genome sequences.</title>
        <authorList>
            <person name="Nicholson A.C."/>
            <person name="Gulvik C.A."/>
            <person name="Whitney A.M."/>
            <person name="Humrighouse B.W."/>
            <person name="Bell M."/>
            <person name="Holmes B."/>
            <person name="Steigerwalt A.G."/>
            <person name="Villarma A."/>
            <person name="Sheth M."/>
            <person name="Batra D."/>
            <person name="Pryor J."/>
            <person name="Bernardet J.-F."/>
            <person name="Hugo C."/>
            <person name="Kampfer P."/>
            <person name="Newman J.D."/>
            <person name="McQuiston J.R."/>
        </authorList>
    </citation>
    <scope>NUCLEOTIDE SEQUENCE [LARGE SCALE GENOMIC DNA]</scope>
    <source>
        <strain evidence="4">G0081</strain>
    </source>
</reference>
<dbReference type="KEGG" id="ccas:EIB73_13570"/>
<dbReference type="InterPro" id="IPR056729">
    <property type="entry name" value="GMPPB_C"/>
</dbReference>
<sequence>MKFNNRNVFISDKAVIGENVKIGDNTCIYDHVVIEDNCIIGNDCIIGEPGNNYYFKDTYVNPKTVIGKNSLIRSHCIIYAGSEFGEGFSTGHRVTIRENSVFGKFCRLGTLSDIQGYVTFGDYCWLHSNVHIGQQSTIGNFVFIYPYVVFTNDPHPPSNICVGPTIGDFSQVAVGTVVLPGVKIGKHCLIGAQSLVGKDVDDYQLVAGNPGKLIKDVRDLKSRETGLSHYPWPYNFERGMPWENIGFDKWKIANGYEND</sequence>
<comment type="similarity">
    <text evidence="1">Belongs to the transferase hexapeptide repeat family.</text>
</comment>
<organism evidence="3 4">
    <name type="scientific">Kaistella carnis</name>
    <dbReference type="NCBI Taxonomy" id="1241979"/>
    <lineage>
        <taxon>Bacteria</taxon>
        <taxon>Pseudomonadati</taxon>
        <taxon>Bacteroidota</taxon>
        <taxon>Flavobacteriia</taxon>
        <taxon>Flavobacteriales</taxon>
        <taxon>Weeksellaceae</taxon>
        <taxon>Chryseobacterium group</taxon>
        <taxon>Kaistella</taxon>
    </lineage>
</organism>
<dbReference type="GO" id="GO:0016740">
    <property type="term" value="F:transferase activity"/>
    <property type="evidence" value="ECO:0007669"/>
    <property type="project" value="UniProtKB-KW"/>
</dbReference>
<evidence type="ECO:0000313" key="4">
    <source>
        <dbReference type="Proteomes" id="UP000270185"/>
    </source>
</evidence>
<evidence type="ECO:0000313" key="3">
    <source>
        <dbReference type="EMBL" id="AZI34138.1"/>
    </source>
</evidence>
<name>A0A3G8XMP2_9FLAO</name>